<dbReference type="OrthoDB" id="3628931at2"/>
<sequence length="231" mass="24455">MTIEEQDDRWARLGADEPEPERDRLAVAALVAAVVALVPLAVALALVALRRIARSDRGGEGLAWGALALSGAWLAVGAVVLTSVLTADPRPVRALTTAPPATVHAPETSGEGYLFGEENGTCFDVNPYIPLARVTRLPCTSPHDAEIYAMVALPRAGGYPGAAWVQEAAEASCAQWFDGKLDPGLDYPGLEKTVVVPDQQSYYLDSTGACVFYSPKGKLTRPAREMGVPRG</sequence>
<protein>
    <recommendedName>
        <fullName evidence="4">Septum formation-related domain-containing protein</fullName>
    </recommendedName>
</protein>
<dbReference type="RefSeq" id="WP_144642960.1">
    <property type="nucleotide sequence ID" value="NZ_BNAX01000006.1"/>
</dbReference>
<comment type="caution">
    <text evidence="2">The sequence shown here is derived from an EMBL/GenBank/DDBJ whole genome shotgun (WGS) entry which is preliminary data.</text>
</comment>
<accession>A0A558A1Z6</accession>
<keyword evidence="3" id="KW-1185">Reference proteome</keyword>
<keyword evidence="1" id="KW-0812">Transmembrane</keyword>
<dbReference type="EMBL" id="VJZA01000063">
    <property type="protein sequence ID" value="TVT18276.1"/>
    <property type="molecule type" value="Genomic_DNA"/>
</dbReference>
<evidence type="ECO:0000313" key="3">
    <source>
        <dbReference type="Proteomes" id="UP000318578"/>
    </source>
</evidence>
<name>A0A558A1Z6_9PSEU</name>
<dbReference type="Proteomes" id="UP000318578">
    <property type="component" value="Unassembled WGS sequence"/>
</dbReference>
<feature type="transmembrane region" description="Helical" evidence="1">
    <location>
        <begin position="61"/>
        <end position="85"/>
    </location>
</feature>
<keyword evidence="1" id="KW-1133">Transmembrane helix</keyword>
<reference evidence="2 3" key="1">
    <citation type="submission" date="2019-07" db="EMBL/GenBank/DDBJ databases">
        <title>New species of Amycolatopsis and Streptomyces.</title>
        <authorList>
            <person name="Duangmal K."/>
            <person name="Teo W.F.A."/>
            <person name="Lipun K."/>
        </authorList>
    </citation>
    <scope>NUCLEOTIDE SEQUENCE [LARGE SCALE GENOMIC DNA]</scope>
    <source>
        <strain evidence="2 3">JCM 30562</strain>
    </source>
</reference>
<evidence type="ECO:0000256" key="1">
    <source>
        <dbReference type="SAM" id="Phobius"/>
    </source>
</evidence>
<gene>
    <name evidence="2" type="ORF">FNH06_28255</name>
</gene>
<dbReference type="AlphaFoldDB" id="A0A558A1Z6"/>
<keyword evidence="1" id="KW-0472">Membrane</keyword>
<organism evidence="2 3">
    <name type="scientific">Amycolatopsis acidiphila</name>
    <dbReference type="NCBI Taxonomy" id="715473"/>
    <lineage>
        <taxon>Bacteria</taxon>
        <taxon>Bacillati</taxon>
        <taxon>Actinomycetota</taxon>
        <taxon>Actinomycetes</taxon>
        <taxon>Pseudonocardiales</taxon>
        <taxon>Pseudonocardiaceae</taxon>
        <taxon>Amycolatopsis</taxon>
    </lineage>
</organism>
<proteinExistence type="predicted"/>
<evidence type="ECO:0008006" key="4">
    <source>
        <dbReference type="Google" id="ProtNLM"/>
    </source>
</evidence>
<feature type="transmembrane region" description="Helical" evidence="1">
    <location>
        <begin position="25"/>
        <end position="49"/>
    </location>
</feature>
<evidence type="ECO:0000313" key="2">
    <source>
        <dbReference type="EMBL" id="TVT18276.1"/>
    </source>
</evidence>